<dbReference type="NCBIfam" id="NF004863">
    <property type="entry name" value="PRK06223.1"/>
    <property type="match status" value="1"/>
</dbReference>
<dbReference type="Pfam" id="PF02866">
    <property type="entry name" value="Ldh_1_C"/>
    <property type="match status" value="1"/>
</dbReference>
<dbReference type="InterPro" id="IPR001236">
    <property type="entry name" value="Lactate/malate_DH_N"/>
</dbReference>
<keyword evidence="2" id="KW-0520">NAD</keyword>
<dbReference type="InterPro" id="IPR015955">
    <property type="entry name" value="Lactate_DH/Glyco_Ohase_4_C"/>
</dbReference>
<dbReference type="Gene3D" id="3.90.110.10">
    <property type="entry name" value="Lactate dehydrogenase/glycoside hydrolase, family 4, C-terminal"/>
    <property type="match status" value="1"/>
</dbReference>
<evidence type="ECO:0000313" key="5">
    <source>
        <dbReference type="EMBL" id="VAX25919.1"/>
    </source>
</evidence>
<dbReference type="GO" id="GO:0006089">
    <property type="term" value="P:lactate metabolic process"/>
    <property type="evidence" value="ECO:0007669"/>
    <property type="project" value="TreeGrafter"/>
</dbReference>
<dbReference type="AlphaFoldDB" id="A0A3B1C6Y6"/>
<dbReference type="NCBIfam" id="TIGR01763">
    <property type="entry name" value="MalateDH_bact"/>
    <property type="match status" value="1"/>
</dbReference>
<gene>
    <name evidence="5" type="ORF">MNBD_NITROSPINAE04-2787</name>
</gene>
<dbReference type="GO" id="GO:0004459">
    <property type="term" value="F:L-lactate dehydrogenase (NAD+) activity"/>
    <property type="evidence" value="ECO:0007669"/>
    <property type="project" value="TreeGrafter"/>
</dbReference>
<proteinExistence type="inferred from homology"/>
<dbReference type="InterPro" id="IPR036291">
    <property type="entry name" value="NAD(P)-bd_dom_sf"/>
</dbReference>
<feature type="domain" description="Lactate/malate dehydrogenase N-terminal" evidence="3">
    <location>
        <begin position="5"/>
        <end position="143"/>
    </location>
</feature>
<dbReference type="Gene3D" id="3.40.50.720">
    <property type="entry name" value="NAD(P)-binding Rossmann-like Domain"/>
    <property type="match status" value="1"/>
</dbReference>
<dbReference type="Pfam" id="PF00056">
    <property type="entry name" value="Ldh_1_N"/>
    <property type="match status" value="1"/>
</dbReference>
<dbReference type="PIRSF" id="PIRSF000102">
    <property type="entry name" value="Lac_mal_DH"/>
    <property type="match status" value="1"/>
</dbReference>
<dbReference type="InterPro" id="IPR011275">
    <property type="entry name" value="Malate_DH_type3"/>
</dbReference>
<evidence type="ECO:0000256" key="1">
    <source>
        <dbReference type="ARBA" id="ARBA00023002"/>
    </source>
</evidence>
<dbReference type="PANTHER" id="PTHR43128">
    <property type="entry name" value="L-2-HYDROXYCARBOXYLATE DEHYDROGENASE (NAD(P)(+))"/>
    <property type="match status" value="1"/>
</dbReference>
<dbReference type="GO" id="GO:0030060">
    <property type="term" value="F:L-malate dehydrogenase (NAD+) activity"/>
    <property type="evidence" value="ECO:0007669"/>
    <property type="project" value="UniProtKB-EC"/>
</dbReference>
<organism evidence="5">
    <name type="scientific">hydrothermal vent metagenome</name>
    <dbReference type="NCBI Taxonomy" id="652676"/>
    <lineage>
        <taxon>unclassified sequences</taxon>
        <taxon>metagenomes</taxon>
        <taxon>ecological metagenomes</taxon>
    </lineage>
</organism>
<name>A0A3B1C6Y6_9ZZZZ</name>
<dbReference type="CDD" id="cd01339">
    <property type="entry name" value="LDH-like_MDH"/>
    <property type="match status" value="1"/>
</dbReference>
<dbReference type="HAMAP" id="MF_00487">
    <property type="entry name" value="Malate_dehydrog_3"/>
    <property type="match status" value="1"/>
</dbReference>
<dbReference type="SUPFAM" id="SSF51735">
    <property type="entry name" value="NAD(P)-binding Rossmann-fold domains"/>
    <property type="match status" value="1"/>
</dbReference>
<dbReference type="FunFam" id="3.90.110.10:FF:000004">
    <property type="entry name" value="Malate dehydrogenase"/>
    <property type="match status" value="1"/>
</dbReference>
<evidence type="ECO:0000259" key="3">
    <source>
        <dbReference type="Pfam" id="PF00056"/>
    </source>
</evidence>
<keyword evidence="1 5" id="KW-0560">Oxidoreductase</keyword>
<accession>A0A3B1C6Y6</accession>
<sequence length="309" mass="33118">MAKKKITVIGAGHVGATTAQLLAYKKLGHIHLVDVVEGLPQGKALDLMESAPLEDFDSQVTGSNKYEDTADSDIVVMTAGLARKPGMTREDLRDKNASIVKSCCAEAAKYSPNCFMIVVTNPLDTMTWVAKEAAGLDKHRILGMAGVLDSTRFRSFIAMELGVSNEDVHATVLGLHGEDMVPMPRFSSVAGIPITELLSKDKIDKIVDRTRKGGGEIVSLLKTGSAFYAPAASVVNMVESIVLEKNRIIPAAAYLEGEYGIDGLFMGVPVKLNWSGIADIIELPLTDEESAALKKSAEAVKKSMSQLKI</sequence>
<feature type="domain" description="Lactate/malate dehydrogenase C-terminal" evidence="4">
    <location>
        <begin position="148"/>
        <end position="306"/>
    </location>
</feature>
<evidence type="ECO:0000256" key="2">
    <source>
        <dbReference type="ARBA" id="ARBA00023027"/>
    </source>
</evidence>
<dbReference type="PANTHER" id="PTHR43128:SF16">
    <property type="entry name" value="L-LACTATE DEHYDROGENASE"/>
    <property type="match status" value="1"/>
</dbReference>
<dbReference type="SUPFAM" id="SSF56327">
    <property type="entry name" value="LDH C-terminal domain-like"/>
    <property type="match status" value="1"/>
</dbReference>
<dbReference type="PRINTS" id="PR00086">
    <property type="entry name" value="LLDHDRGNASE"/>
</dbReference>
<reference evidence="5" key="1">
    <citation type="submission" date="2018-06" db="EMBL/GenBank/DDBJ databases">
        <authorList>
            <person name="Zhirakovskaya E."/>
        </authorList>
    </citation>
    <scope>NUCLEOTIDE SEQUENCE</scope>
</reference>
<protein>
    <submittedName>
        <fullName evidence="5">Malate dehydrogenase</fullName>
        <ecNumber evidence="5">1.1.1.37</ecNumber>
    </submittedName>
</protein>
<dbReference type="FunFam" id="3.40.50.720:FF:000018">
    <property type="entry name" value="Malate dehydrogenase"/>
    <property type="match status" value="1"/>
</dbReference>
<dbReference type="InterPro" id="IPR022383">
    <property type="entry name" value="Lactate/malate_DH_C"/>
</dbReference>
<dbReference type="InterPro" id="IPR001557">
    <property type="entry name" value="L-lactate/malate_DH"/>
</dbReference>
<evidence type="ECO:0000259" key="4">
    <source>
        <dbReference type="Pfam" id="PF02866"/>
    </source>
</evidence>
<dbReference type="EMBL" id="UOGA01000318">
    <property type="protein sequence ID" value="VAX25919.1"/>
    <property type="molecule type" value="Genomic_DNA"/>
</dbReference>
<dbReference type="EC" id="1.1.1.37" evidence="5"/>